<evidence type="ECO:0000313" key="4">
    <source>
        <dbReference type="Proteomes" id="UP000190648"/>
    </source>
</evidence>
<dbReference type="Proteomes" id="UP000190648">
    <property type="component" value="Unassembled WGS sequence"/>
</dbReference>
<feature type="region of interest" description="Disordered" evidence="1">
    <location>
        <begin position="93"/>
        <end position="112"/>
    </location>
</feature>
<accession>A0A1V4KJ44</accession>
<sequence>MGEEVSLKALAVSKCQLELCLRSHICLIQPCILRNSSQSPDVLLKLRVSYRHTKNTTKLHFTFQKKPPFLSGTKPKQLYSGCVVFAWPGTPAHTDRGRPRSSRRHGGSGPGGGCSLQEGLLILGNCSMKKKPKDTTPIILILNFLIIYHSFIEVFFLNISRDGW</sequence>
<keyword evidence="2" id="KW-0472">Membrane</keyword>
<dbReference type="EMBL" id="LSYS01003057">
    <property type="protein sequence ID" value="OPJ84462.1"/>
    <property type="molecule type" value="Genomic_DNA"/>
</dbReference>
<feature type="transmembrane region" description="Helical" evidence="2">
    <location>
        <begin position="138"/>
        <end position="159"/>
    </location>
</feature>
<evidence type="ECO:0000256" key="2">
    <source>
        <dbReference type="SAM" id="Phobius"/>
    </source>
</evidence>
<gene>
    <name evidence="3" type="ORF">AV530_015872</name>
</gene>
<keyword evidence="2" id="KW-1133">Transmembrane helix</keyword>
<proteinExistence type="predicted"/>
<name>A0A1V4KJ44_PATFA</name>
<reference evidence="3 4" key="1">
    <citation type="submission" date="2016-02" db="EMBL/GenBank/DDBJ databases">
        <title>Band-tailed pigeon sequencing and assembly.</title>
        <authorList>
            <person name="Soares A.E."/>
            <person name="Novak B.J."/>
            <person name="Rice E.S."/>
            <person name="O'Connell B."/>
            <person name="Chang D."/>
            <person name="Weber S."/>
            <person name="Shapiro B."/>
        </authorList>
    </citation>
    <scope>NUCLEOTIDE SEQUENCE [LARGE SCALE GENOMIC DNA]</scope>
    <source>
        <strain evidence="3">BTP2013</strain>
        <tissue evidence="3">Blood</tissue>
    </source>
</reference>
<keyword evidence="4" id="KW-1185">Reference proteome</keyword>
<comment type="caution">
    <text evidence="3">The sequence shown here is derived from an EMBL/GenBank/DDBJ whole genome shotgun (WGS) entry which is preliminary data.</text>
</comment>
<evidence type="ECO:0000256" key="1">
    <source>
        <dbReference type="SAM" id="MobiDB-lite"/>
    </source>
</evidence>
<organism evidence="3 4">
    <name type="scientific">Patagioenas fasciata monilis</name>
    <dbReference type="NCBI Taxonomy" id="372326"/>
    <lineage>
        <taxon>Eukaryota</taxon>
        <taxon>Metazoa</taxon>
        <taxon>Chordata</taxon>
        <taxon>Craniata</taxon>
        <taxon>Vertebrata</taxon>
        <taxon>Euteleostomi</taxon>
        <taxon>Archelosauria</taxon>
        <taxon>Archosauria</taxon>
        <taxon>Dinosauria</taxon>
        <taxon>Saurischia</taxon>
        <taxon>Theropoda</taxon>
        <taxon>Coelurosauria</taxon>
        <taxon>Aves</taxon>
        <taxon>Neognathae</taxon>
        <taxon>Neoaves</taxon>
        <taxon>Columbimorphae</taxon>
        <taxon>Columbiformes</taxon>
        <taxon>Columbidae</taxon>
        <taxon>Patagioenas</taxon>
    </lineage>
</organism>
<keyword evidence="2" id="KW-0812">Transmembrane</keyword>
<protein>
    <submittedName>
        <fullName evidence="3">Uncharacterized protein</fullName>
    </submittedName>
</protein>
<dbReference type="AlphaFoldDB" id="A0A1V4KJ44"/>
<evidence type="ECO:0000313" key="3">
    <source>
        <dbReference type="EMBL" id="OPJ84462.1"/>
    </source>
</evidence>